<comment type="caution">
    <text evidence="1">The sequence shown here is derived from an EMBL/GenBank/DDBJ whole genome shotgun (WGS) entry which is preliminary data.</text>
</comment>
<sequence length="83" mass="9374">MQKLLLFVLVLCGIFYFRRWLEKKGDTSGAQTGAPVAPGKRVEHVRECRECGILVPESEAVKVEDDYYCGDEHARRHAGSRHG</sequence>
<reference evidence="1 2" key="1">
    <citation type="submission" date="2024-07" db="EMBL/GenBank/DDBJ databases">
        <title>Uliginosibacterium paludis KCTC:42655.</title>
        <authorList>
            <person name="Kim M.K."/>
        </authorList>
    </citation>
    <scope>NUCLEOTIDE SEQUENCE [LARGE SCALE GENOMIC DNA]</scope>
    <source>
        <strain evidence="1 2">KCTC 42655</strain>
    </source>
</reference>
<name>A0ABV2CK57_9RHOO</name>
<gene>
    <name evidence="1" type="ORF">ABVT11_00505</name>
</gene>
<proteinExistence type="predicted"/>
<evidence type="ECO:0000313" key="1">
    <source>
        <dbReference type="EMBL" id="MET1488287.1"/>
    </source>
</evidence>
<keyword evidence="2" id="KW-1185">Reference proteome</keyword>
<dbReference type="NCBIfam" id="NF041023">
    <property type="entry name" value="PP0621_fam"/>
    <property type="match status" value="1"/>
</dbReference>
<protein>
    <submittedName>
        <fullName evidence="1">PP0621 family protein</fullName>
    </submittedName>
</protein>
<evidence type="ECO:0000313" key="2">
    <source>
        <dbReference type="Proteomes" id="UP001548590"/>
    </source>
</evidence>
<accession>A0ABV2CK57</accession>
<dbReference type="EMBL" id="JBEWLZ010000001">
    <property type="protein sequence ID" value="MET1488287.1"/>
    <property type="molecule type" value="Genomic_DNA"/>
</dbReference>
<dbReference type="InterPro" id="IPR049708">
    <property type="entry name" value="PP0621-like"/>
</dbReference>
<organism evidence="1 2">
    <name type="scientific">Uliginosibacterium paludis</name>
    <dbReference type="NCBI Taxonomy" id="1615952"/>
    <lineage>
        <taxon>Bacteria</taxon>
        <taxon>Pseudomonadati</taxon>
        <taxon>Pseudomonadota</taxon>
        <taxon>Betaproteobacteria</taxon>
        <taxon>Rhodocyclales</taxon>
        <taxon>Zoogloeaceae</taxon>
        <taxon>Uliginosibacterium</taxon>
    </lineage>
</organism>
<dbReference type="RefSeq" id="WP_345926265.1">
    <property type="nucleotide sequence ID" value="NZ_JBDIVF010000003.1"/>
</dbReference>
<dbReference type="Proteomes" id="UP001548590">
    <property type="component" value="Unassembled WGS sequence"/>
</dbReference>